<name>A0A0D3IUY1_EMIH1</name>
<sequence length="803" mass="85757">MGPDEGPGSKTRAEAAVWGHGEPRARKTALEAIQGRVGSLADMASSTAPSAPGCISWCSLTEITDFLERLPIVHDTSSRWYSWLQRVYGGKVPLPLDLQSLGVFTMPTKMASATFFNRACDGRPAPAPALCTQWLAERRRREVRTLRLPRGLSKDHERSARATAWTMSPADAKRAGLETFTTVRLLTLRDGSVVRFFFDSSHVGIYRTPNMLAPPPPSPNGSWIEVLREPAPEAAGYGCWFYPLVKPFSRGSGVFVNLGRTLAFPSRAVAMRTLKVPGSRDDEFWAREAARRGYDSIQLQRGPFGPPEIVITTGECIGEARLPTHTACPLPVEWTMRQPCAAPAVSPTNRVTVRTAEAEGEREARHREAVRWLSDLPADVCVLVCTAAPERASARTLSPSPRVAAFVVRNTIREASCYLRVLGDLFSLPAEKLPPMLVATQAHPHCRDPATNGGPLCVAELQQQLANTSEARARGGSLAAHGVSVCPSPQKASLEARGGFSIIGSLRPDSRFSDDVFGAGASTHWRTCVQRHVAQMAGVEEGGALALLQALRRSAIFQIGAQWIASKGAILRLRRCGALQSWIANIRAAAAAANAEPSDAPGYSFSACCDAPPSGNALFHLAALATEEEGEHGCAADSRGLAPLLGRRSVRWAQLSKAADGFGAAAREAAVAEAWALEELQQLAGGARDAARLLPKWAAAEREGLRAHLSSPLCRKPPAGLCPRVDGAGRALTLKELQALATAATAARRRVAQLDAAQRARLDGLLRDRQPLLPTGAAQIGSGGPSPAGLAKRLGALAAEVRH</sequence>
<organism evidence="1 2">
    <name type="scientific">Emiliania huxleyi (strain CCMP1516)</name>
    <dbReference type="NCBI Taxonomy" id="280463"/>
    <lineage>
        <taxon>Eukaryota</taxon>
        <taxon>Haptista</taxon>
        <taxon>Haptophyta</taxon>
        <taxon>Prymnesiophyceae</taxon>
        <taxon>Isochrysidales</taxon>
        <taxon>Noelaerhabdaceae</taxon>
        <taxon>Emiliania</taxon>
    </lineage>
</organism>
<keyword evidence="2" id="KW-1185">Reference proteome</keyword>
<dbReference type="RefSeq" id="XP_005767495.1">
    <property type="nucleotide sequence ID" value="XM_005767438.1"/>
</dbReference>
<dbReference type="AlphaFoldDB" id="A0A0D3IUY1"/>
<dbReference type="HOGENOM" id="CLU_350741_0_0_1"/>
<evidence type="ECO:0000313" key="1">
    <source>
        <dbReference type="EnsemblProtists" id="EOD15066"/>
    </source>
</evidence>
<dbReference type="EnsemblProtists" id="EOD15066">
    <property type="protein sequence ID" value="EOD15066"/>
    <property type="gene ID" value="EMIHUDRAFT_459397"/>
</dbReference>
<proteinExistence type="predicted"/>
<dbReference type="Proteomes" id="UP000013827">
    <property type="component" value="Unassembled WGS sequence"/>
</dbReference>
<dbReference type="KEGG" id="ehx:EMIHUDRAFT_459397"/>
<dbReference type="GeneID" id="17261214"/>
<accession>A0A0D3IUY1</accession>
<protein>
    <submittedName>
        <fullName evidence="1">Uncharacterized protein</fullName>
    </submittedName>
</protein>
<dbReference type="PaxDb" id="2903-EOD15066"/>
<evidence type="ECO:0000313" key="2">
    <source>
        <dbReference type="Proteomes" id="UP000013827"/>
    </source>
</evidence>
<reference evidence="2" key="1">
    <citation type="journal article" date="2013" name="Nature">
        <title>Pan genome of the phytoplankton Emiliania underpins its global distribution.</title>
        <authorList>
            <person name="Read B.A."/>
            <person name="Kegel J."/>
            <person name="Klute M.J."/>
            <person name="Kuo A."/>
            <person name="Lefebvre S.C."/>
            <person name="Maumus F."/>
            <person name="Mayer C."/>
            <person name="Miller J."/>
            <person name="Monier A."/>
            <person name="Salamov A."/>
            <person name="Young J."/>
            <person name="Aguilar M."/>
            <person name="Claverie J.M."/>
            <person name="Frickenhaus S."/>
            <person name="Gonzalez K."/>
            <person name="Herman E.K."/>
            <person name="Lin Y.C."/>
            <person name="Napier J."/>
            <person name="Ogata H."/>
            <person name="Sarno A.F."/>
            <person name="Shmutz J."/>
            <person name="Schroeder D."/>
            <person name="de Vargas C."/>
            <person name="Verret F."/>
            <person name="von Dassow P."/>
            <person name="Valentin K."/>
            <person name="Van de Peer Y."/>
            <person name="Wheeler G."/>
            <person name="Dacks J.B."/>
            <person name="Delwiche C.F."/>
            <person name="Dyhrman S.T."/>
            <person name="Glockner G."/>
            <person name="John U."/>
            <person name="Richards T."/>
            <person name="Worden A.Z."/>
            <person name="Zhang X."/>
            <person name="Grigoriev I.V."/>
            <person name="Allen A.E."/>
            <person name="Bidle K."/>
            <person name="Borodovsky M."/>
            <person name="Bowler C."/>
            <person name="Brownlee C."/>
            <person name="Cock J.M."/>
            <person name="Elias M."/>
            <person name="Gladyshev V.N."/>
            <person name="Groth M."/>
            <person name="Guda C."/>
            <person name="Hadaegh A."/>
            <person name="Iglesias-Rodriguez M.D."/>
            <person name="Jenkins J."/>
            <person name="Jones B.M."/>
            <person name="Lawson T."/>
            <person name="Leese F."/>
            <person name="Lindquist E."/>
            <person name="Lobanov A."/>
            <person name="Lomsadze A."/>
            <person name="Malik S.B."/>
            <person name="Marsh M.E."/>
            <person name="Mackinder L."/>
            <person name="Mock T."/>
            <person name="Mueller-Roeber B."/>
            <person name="Pagarete A."/>
            <person name="Parker M."/>
            <person name="Probert I."/>
            <person name="Quesneville H."/>
            <person name="Raines C."/>
            <person name="Rensing S.A."/>
            <person name="Riano-Pachon D.M."/>
            <person name="Richier S."/>
            <person name="Rokitta S."/>
            <person name="Shiraiwa Y."/>
            <person name="Soanes D.M."/>
            <person name="van der Giezen M."/>
            <person name="Wahlund T.M."/>
            <person name="Williams B."/>
            <person name="Wilson W."/>
            <person name="Wolfe G."/>
            <person name="Wurch L.L."/>
        </authorList>
    </citation>
    <scope>NUCLEOTIDE SEQUENCE</scope>
</reference>
<reference evidence="1" key="2">
    <citation type="submission" date="2024-10" db="UniProtKB">
        <authorList>
            <consortium name="EnsemblProtists"/>
        </authorList>
    </citation>
    <scope>IDENTIFICATION</scope>
</reference>